<evidence type="ECO:0000256" key="2">
    <source>
        <dbReference type="ARBA" id="ARBA00022448"/>
    </source>
</evidence>
<keyword evidence="2" id="KW-0813">Transport</keyword>
<dbReference type="EMBL" id="MTHB01000076">
    <property type="protein sequence ID" value="OXC78171.1"/>
    <property type="molecule type" value="Genomic_DNA"/>
</dbReference>
<dbReference type="AlphaFoldDB" id="A0A226X432"/>
<evidence type="ECO:0000256" key="1">
    <source>
        <dbReference type="ARBA" id="ARBA00004651"/>
    </source>
</evidence>
<sequence length="89" mass="9311">MARLPRSYSTRYFPNLDPLAGTIAALGTYAAGYFARGAGAPICGHFGDRIGRRLLTELRVLQGFAIGGKQSGAIVLGAPCGLANSRDNL</sequence>
<organism evidence="4 5">
    <name type="scientific">Caballeronia sordidicola</name>
    <name type="common">Burkholderia sordidicola</name>
    <dbReference type="NCBI Taxonomy" id="196367"/>
    <lineage>
        <taxon>Bacteria</taxon>
        <taxon>Pseudomonadati</taxon>
        <taxon>Pseudomonadota</taxon>
        <taxon>Betaproteobacteria</taxon>
        <taxon>Burkholderiales</taxon>
        <taxon>Burkholderiaceae</taxon>
        <taxon>Caballeronia</taxon>
    </lineage>
</organism>
<gene>
    <name evidence="4" type="ORF">BSU04_13690</name>
</gene>
<evidence type="ECO:0000256" key="3">
    <source>
        <dbReference type="ARBA" id="ARBA00022475"/>
    </source>
</evidence>
<dbReference type="GO" id="GO:0005886">
    <property type="term" value="C:plasma membrane"/>
    <property type="evidence" value="ECO:0007669"/>
    <property type="project" value="UniProtKB-SubCell"/>
</dbReference>
<comment type="caution">
    <text evidence="4">The sequence shown here is derived from an EMBL/GenBank/DDBJ whole genome shotgun (WGS) entry which is preliminary data.</text>
</comment>
<protein>
    <submittedName>
        <fullName evidence="4">Transporter</fullName>
    </submittedName>
</protein>
<dbReference type="PANTHER" id="PTHR43045">
    <property type="entry name" value="SHIKIMATE TRANSPORTER"/>
    <property type="match status" value="1"/>
</dbReference>
<evidence type="ECO:0000313" key="5">
    <source>
        <dbReference type="Proteomes" id="UP000214720"/>
    </source>
</evidence>
<proteinExistence type="predicted"/>
<reference evidence="5" key="1">
    <citation type="submission" date="2017-01" db="EMBL/GenBank/DDBJ databases">
        <title>Genome Analysis of Deinococcus marmoris KOPRI26562.</title>
        <authorList>
            <person name="Kim J.H."/>
            <person name="Oh H.-M."/>
        </authorList>
    </citation>
    <scope>NUCLEOTIDE SEQUENCE [LARGE SCALE GENOMIC DNA]</scope>
    <source>
        <strain evidence="5">PAMC 26633</strain>
    </source>
</reference>
<evidence type="ECO:0000313" key="4">
    <source>
        <dbReference type="EMBL" id="OXC78171.1"/>
    </source>
</evidence>
<accession>A0A226X432</accession>
<comment type="subcellular location">
    <subcellularLocation>
        <location evidence="1">Cell membrane</location>
        <topology evidence="1">Multi-pass membrane protein</topology>
    </subcellularLocation>
</comment>
<keyword evidence="3" id="KW-1003">Cell membrane</keyword>
<name>A0A226X432_CABSO</name>
<dbReference type="RefSeq" id="WP_256982628.1">
    <property type="nucleotide sequence ID" value="NZ_MTHB01000076.1"/>
</dbReference>
<keyword evidence="3" id="KW-0472">Membrane</keyword>
<dbReference type="PANTHER" id="PTHR43045:SF1">
    <property type="entry name" value="SHIKIMATE TRANSPORTER"/>
    <property type="match status" value="1"/>
</dbReference>
<dbReference type="Proteomes" id="UP000214720">
    <property type="component" value="Unassembled WGS sequence"/>
</dbReference>